<sequence>MPNNVYKQWLVLAYLEIPAEFPMVRTCLQLSVTNDATAHTRNVVLHYETPTRQTTNWFLPTYKPKLKKPKEIFFPTLELKLN</sequence>
<evidence type="ECO:0000313" key="1">
    <source>
        <dbReference type="EMBL" id="TQO38686.1"/>
    </source>
</evidence>
<dbReference type="EMBL" id="VHIF01000001">
    <property type="protein sequence ID" value="TQO38686.1"/>
    <property type="molecule type" value="Genomic_DNA"/>
</dbReference>
<comment type="caution">
    <text evidence="1">The sequence shown here is derived from an EMBL/GenBank/DDBJ whole genome shotgun (WGS) entry which is preliminary data.</text>
</comment>
<name>A0ABY3ADG3_9FLAO</name>
<protein>
    <submittedName>
        <fullName evidence="1">Uncharacterized protein</fullName>
    </submittedName>
</protein>
<reference evidence="1 2" key="1">
    <citation type="submission" date="2019-06" db="EMBL/GenBank/DDBJ databases">
        <title>A large-scale integrated study on North Sea by COGITO (Coastal Microbe Genomic &amp; Taxonomic Observatory).</title>
        <authorList>
            <person name="Teeling H."/>
        </authorList>
    </citation>
    <scope>NUCLEOTIDE SEQUENCE [LARGE SCALE GENOMIC DNA]</scope>
    <source>
        <strain evidence="1 2">MAR_2009_79</strain>
    </source>
</reference>
<proteinExistence type="predicted"/>
<organism evidence="1 2">
    <name type="scientific">Arenibacter algicola</name>
    <dbReference type="NCBI Taxonomy" id="616991"/>
    <lineage>
        <taxon>Bacteria</taxon>
        <taxon>Pseudomonadati</taxon>
        <taxon>Bacteroidota</taxon>
        <taxon>Flavobacteriia</taxon>
        <taxon>Flavobacteriales</taxon>
        <taxon>Flavobacteriaceae</taxon>
        <taxon>Arenibacter</taxon>
    </lineage>
</organism>
<accession>A0ABY3ADG3</accession>
<evidence type="ECO:0000313" key="2">
    <source>
        <dbReference type="Proteomes" id="UP000315363"/>
    </source>
</evidence>
<dbReference type="Proteomes" id="UP000315363">
    <property type="component" value="Unassembled WGS sequence"/>
</dbReference>
<keyword evidence="2" id="KW-1185">Reference proteome</keyword>
<gene>
    <name evidence="1" type="ORF">GQ41_3346</name>
</gene>